<feature type="transmembrane region" description="Helical" evidence="7">
    <location>
        <begin position="129"/>
        <end position="146"/>
    </location>
</feature>
<keyword evidence="4 7" id="KW-0812">Transmembrane</keyword>
<proteinExistence type="inferred from homology"/>
<keyword evidence="5 7" id="KW-1133">Transmembrane helix</keyword>
<feature type="transmembrane region" description="Helical" evidence="7">
    <location>
        <begin position="85"/>
        <end position="109"/>
    </location>
</feature>
<gene>
    <name evidence="8" type="ORF">G3574_12575</name>
</gene>
<evidence type="ECO:0000256" key="3">
    <source>
        <dbReference type="ARBA" id="ARBA00022475"/>
    </source>
</evidence>
<evidence type="ECO:0000256" key="4">
    <source>
        <dbReference type="ARBA" id="ARBA00022692"/>
    </source>
</evidence>
<comment type="caution">
    <text evidence="8">The sequence shown here is derived from an EMBL/GenBank/DDBJ whole genome shotgun (WGS) entry which is preliminary data.</text>
</comment>
<keyword evidence="3" id="KW-1003">Cell membrane</keyword>
<dbReference type="PANTHER" id="PTHR43663">
    <property type="entry name" value="CHROMATE TRANSPORT PROTEIN-RELATED"/>
    <property type="match status" value="1"/>
</dbReference>
<evidence type="ECO:0000256" key="1">
    <source>
        <dbReference type="ARBA" id="ARBA00004651"/>
    </source>
</evidence>
<evidence type="ECO:0000313" key="8">
    <source>
        <dbReference type="EMBL" id="NEX61914.1"/>
    </source>
</evidence>
<evidence type="ECO:0000313" key="9">
    <source>
        <dbReference type="Proteomes" id="UP000482155"/>
    </source>
</evidence>
<reference evidence="8 9" key="1">
    <citation type="submission" date="2020-02" db="EMBL/GenBank/DDBJ databases">
        <authorList>
            <person name="Kim M.K."/>
        </authorList>
    </citation>
    <scope>NUCLEOTIDE SEQUENCE [LARGE SCALE GENOMIC DNA]</scope>
    <source>
        <strain evidence="8 9">17J57-3</strain>
    </source>
</reference>
<protein>
    <submittedName>
        <fullName evidence="8">Chromate transporter</fullName>
    </submittedName>
</protein>
<dbReference type="InterPro" id="IPR052518">
    <property type="entry name" value="CHR_Transporter"/>
</dbReference>
<dbReference type="AlphaFoldDB" id="A0A6B3SM37"/>
<dbReference type="PANTHER" id="PTHR43663:SF1">
    <property type="entry name" value="CHROMATE TRANSPORTER"/>
    <property type="match status" value="1"/>
</dbReference>
<keyword evidence="6 7" id="KW-0472">Membrane</keyword>
<sequence length="192" mass="20806">MSAGLPIIQVDWLDLFLHFMMLSMLSIGGAITTAPEMHRYLVMQHGWLNEAQFNSSIAIAQAAPGPNVLFVALMGWNVGVNAGGIGWGFLGMIVTMAGILLPSTTLTYLATGWAHRNRHLRAVRAFKQGMAPIVIALLVATGWILSSAHQDPARDWGLWALSALAMVVVWRTRLHLIWLLALGAILGAFGIV</sequence>
<evidence type="ECO:0000256" key="6">
    <source>
        <dbReference type="ARBA" id="ARBA00023136"/>
    </source>
</evidence>
<feature type="transmembrane region" description="Helical" evidence="7">
    <location>
        <begin position="158"/>
        <end position="191"/>
    </location>
</feature>
<feature type="transmembrane region" description="Helical" evidence="7">
    <location>
        <begin position="56"/>
        <end position="79"/>
    </location>
</feature>
<comment type="similarity">
    <text evidence="2">Belongs to the chromate ion transporter (CHR) (TC 2.A.51) family.</text>
</comment>
<dbReference type="RefSeq" id="WP_163963612.1">
    <property type="nucleotide sequence ID" value="NZ_JAAIVB010000041.1"/>
</dbReference>
<keyword evidence="9" id="KW-1185">Reference proteome</keyword>
<evidence type="ECO:0000256" key="7">
    <source>
        <dbReference type="SAM" id="Phobius"/>
    </source>
</evidence>
<dbReference type="GO" id="GO:0005886">
    <property type="term" value="C:plasma membrane"/>
    <property type="evidence" value="ECO:0007669"/>
    <property type="project" value="UniProtKB-SubCell"/>
</dbReference>
<feature type="transmembrane region" description="Helical" evidence="7">
    <location>
        <begin position="15"/>
        <end position="35"/>
    </location>
</feature>
<dbReference type="Proteomes" id="UP000482155">
    <property type="component" value="Unassembled WGS sequence"/>
</dbReference>
<name>A0A6B3SM37_9BURK</name>
<dbReference type="InterPro" id="IPR003370">
    <property type="entry name" value="Chromate_transpt"/>
</dbReference>
<dbReference type="GO" id="GO:0015109">
    <property type="term" value="F:chromate transmembrane transporter activity"/>
    <property type="evidence" value="ECO:0007669"/>
    <property type="project" value="InterPro"/>
</dbReference>
<accession>A0A6B3SM37</accession>
<evidence type="ECO:0000256" key="5">
    <source>
        <dbReference type="ARBA" id="ARBA00022989"/>
    </source>
</evidence>
<dbReference type="EMBL" id="JAAIVB010000041">
    <property type="protein sequence ID" value="NEX61914.1"/>
    <property type="molecule type" value="Genomic_DNA"/>
</dbReference>
<dbReference type="Pfam" id="PF02417">
    <property type="entry name" value="Chromate_transp"/>
    <property type="match status" value="1"/>
</dbReference>
<comment type="subcellular location">
    <subcellularLocation>
        <location evidence="1">Cell membrane</location>
        <topology evidence="1">Multi-pass membrane protein</topology>
    </subcellularLocation>
</comment>
<organism evidence="8 9">
    <name type="scientific">Noviherbaspirillum galbum</name>
    <dbReference type="NCBI Taxonomy" id="2709383"/>
    <lineage>
        <taxon>Bacteria</taxon>
        <taxon>Pseudomonadati</taxon>
        <taxon>Pseudomonadota</taxon>
        <taxon>Betaproteobacteria</taxon>
        <taxon>Burkholderiales</taxon>
        <taxon>Oxalobacteraceae</taxon>
        <taxon>Noviherbaspirillum</taxon>
    </lineage>
</organism>
<evidence type="ECO:0000256" key="2">
    <source>
        <dbReference type="ARBA" id="ARBA00005262"/>
    </source>
</evidence>